<evidence type="ECO:0000256" key="1">
    <source>
        <dbReference type="SAM" id="SignalP"/>
    </source>
</evidence>
<dbReference type="SUPFAM" id="SSF75169">
    <property type="entry name" value="DsrEFH-like"/>
    <property type="match status" value="1"/>
</dbReference>
<dbReference type="Proteomes" id="UP000015525">
    <property type="component" value="Unassembled WGS sequence"/>
</dbReference>
<accession>T0HHH6</accession>
<comment type="caution">
    <text evidence="2">The sequence shown here is derived from an EMBL/GenBank/DDBJ whole genome shotgun (WGS) entry which is preliminary data.</text>
</comment>
<organism evidence="2 3">
    <name type="scientific">Sphingobium quisquiliarum P25</name>
    <dbReference type="NCBI Taxonomy" id="1329909"/>
    <lineage>
        <taxon>Bacteria</taxon>
        <taxon>Pseudomonadati</taxon>
        <taxon>Pseudomonadota</taxon>
        <taxon>Alphaproteobacteria</taxon>
        <taxon>Sphingomonadales</taxon>
        <taxon>Sphingomonadaceae</taxon>
        <taxon>Sphingobium</taxon>
    </lineage>
</organism>
<keyword evidence="1" id="KW-0732">Signal</keyword>
<dbReference type="EMBL" id="ATHO01000023">
    <property type="protein sequence ID" value="EQB11608.1"/>
    <property type="molecule type" value="Genomic_DNA"/>
</dbReference>
<proteinExistence type="predicted"/>
<evidence type="ECO:0000313" key="3">
    <source>
        <dbReference type="Proteomes" id="UP000015525"/>
    </source>
</evidence>
<dbReference type="Pfam" id="PF02635">
    <property type="entry name" value="DsrE"/>
    <property type="match status" value="1"/>
</dbReference>
<dbReference type="PANTHER" id="PTHR37691:SF1">
    <property type="entry name" value="BLR3518 PROTEIN"/>
    <property type="match status" value="1"/>
</dbReference>
<feature type="signal peptide" evidence="1">
    <location>
        <begin position="1"/>
        <end position="25"/>
    </location>
</feature>
<dbReference type="PANTHER" id="PTHR37691">
    <property type="entry name" value="BLR3518 PROTEIN"/>
    <property type="match status" value="1"/>
</dbReference>
<dbReference type="InterPro" id="IPR003787">
    <property type="entry name" value="Sulphur_relay_DsrE/F-like"/>
</dbReference>
<sequence>MMSIYNKLLFLGGAAVLVVCIPASAQVARHPAVADYGAIAPMAEVANRPAATDDMRALFEITGEARGPKGVNRSLDRVARYLNLLASSGVSTKPGDIKVIIHGPATPLILRDQAYQKRFKFANPNTPLIAALKRAGVEIHVCGQATAGQGIAREDIDPAVTLDLSAMTTLALLQRQGWPLVSD</sequence>
<gene>
    <name evidence="2" type="ORF">L288_03165</name>
</gene>
<dbReference type="PATRIC" id="fig|1329909.3.peg.593"/>
<protein>
    <submittedName>
        <fullName evidence="2">Uncharacterized protein</fullName>
    </submittedName>
</protein>
<dbReference type="InterPro" id="IPR027396">
    <property type="entry name" value="DsrEFH-like"/>
</dbReference>
<dbReference type="Gene3D" id="3.40.1260.10">
    <property type="entry name" value="DsrEFH-like"/>
    <property type="match status" value="1"/>
</dbReference>
<name>T0HHH6_9SPHN</name>
<dbReference type="AlphaFoldDB" id="T0HHH6"/>
<reference evidence="2 3" key="1">
    <citation type="journal article" date="2013" name="Genome Announc.">
        <title>Draft Genome Sequence of Sphingobium quisquiliarum Strain P25T, a Novel Hexachlorocyclohexane (HCH)-Degrading Bacterium Isolated from an HCH Dumpsite.</title>
        <authorList>
            <person name="Kumar Singh A."/>
            <person name="Sangwan N."/>
            <person name="Sharma A."/>
            <person name="Gupta V."/>
            <person name="Khurana J.P."/>
            <person name="Lal R."/>
        </authorList>
    </citation>
    <scope>NUCLEOTIDE SEQUENCE [LARGE SCALE GENOMIC DNA]</scope>
    <source>
        <strain evidence="2 3">P25</strain>
    </source>
</reference>
<evidence type="ECO:0000313" key="2">
    <source>
        <dbReference type="EMBL" id="EQB11608.1"/>
    </source>
</evidence>
<keyword evidence="3" id="KW-1185">Reference proteome</keyword>
<feature type="chain" id="PRO_5004576556" evidence="1">
    <location>
        <begin position="26"/>
        <end position="183"/>
    </location>
</feature>
<dbReference type="RefSeq" id="WP_021236943.1">
    <property type="nucleotide sequence ID" value="NZ_ATHO01000023.1"/>
</dbReference>